<proteinExistence type="predicted"/>
<evidence type="ECO:0000259" key="11">
    <source>
        <dbReference type="PROSITE" id="PS50928"/>
    </source>
</evidence>
<keyword evidence="6" id="KW-0764">Sulfate transport</keyword>
<dbReference type="Gene3D" id="1.10.3720.10">
    <property type="entry name" value="MetI-like"/>
    <property type="match status" value="1"/>
</dbReference>
<comment type="subcellular location">
    <subcellularLocation>
        <location evidence="1">Cell membrane</location>
        <topology evidence="1">Multi-pass membrane protein</topology>
    </subcellularLocation>
</comment>
<protein>
    <submittedName>
        <fullName evidence="12">Sulfate transport system permease protein CysW</fullName>
    </submittedName>
</protein>
<dbReference type="InterPro" id="IPR000515">
    <property type="entry name" value="MetI-like"/>
</dbReference>
<feature type="domain" description="ABC transmembrane type-1" evidence="11">
    <location>
        <begin position="109"/>
        <end position="315"/>
    </location>
</feature>
<evidence type="ECO:0000256" key="4">
    <source>
        <dbReference type="ARBA" id="ARBA00022692"/>
    </source>
</evidence>
<keyword evidence="7 10" id="KW-0472">Membrane</keyword>
<evidence type="ECO:0000256" key="6">
    <source>
        <dbReference type="ARBA" id="ARBA00023032"/>
    </source>
</evidence>
<evidence type="ECO:0000256" key="1">
    <source>
        <dbReference type="ARBA" id="ARBA00004651"/>
    </source>
</evidence>
<keyword evidence="4 10" id="KW-0812">Transmembrane</keyword>
<feature type="transmembrane region" description="Helical" evidence="10">
    <location>
        <begin position="182"/>
        <end position="204"/>
    </location>
</feature>
<organism evidence="12 13">
    <name type="scientific">Frigoriglobus tundricola</name>
    <dbReference type="NCBI Taxonomy" id="2774151"/>
    <lineage>
        <taxon>Bacteria</taxon>
        <taxon>Pseudomonadati</taxon>
        <taxon>Planctomycetota</taxon>
        <taxon>Planctomycetia</taxon>
        <taxon>Gemmatales</taxon>
        <taxon>Gemmataceae</taxon>
        <taxon>Frigoriglobus</taxon>
    </lineage>
</organism>
<dbReference type="PANTHER" id="PTHR30406:SF1">
    <property type="entry name" value="SULFATE TRANSPORT SYSTEM PERMEASE PROTEIN CYSW"/>
    <property type="match status" value="1"/>
</dbReference>
<dbReference type="RefSeq" id="WP_171475116.1">
    <property type="nucleotide sequence ID" value="NZ_CP053452.2"/>
</dbReference>
<dbReference type="KEGG" id="ftj:FTUN_7982"/>
<name>A0A6M5Z545_9BACT</name>
<keyword evidence="13" id="KW-1185">Reference proteome</keyword>
<dbReference type="InterPro" id="IPR035906">
    <property type="entry name" value="MetI-like_sf"/>
</dbReference>
<evidence type="ECO:0000256" key="2">
    <source>
        <dbReference type="ARBA" id="ARBA00011779"/>
    </source>
</evidence>
<feature type="transmembrane region" description="Helical" evidence="10">
    <location>
        <begin position="144"/>
        <end position="170"/>
    </location>
</feature>
<feature type="transmembrane region" description="Helical" evidence="10">
    <location>
        <begin position="293"/>
        <end position="315"/>
    </location>
</feature>
<dbReference type="GO" id="GO:0015419">
    <property type="term" value="F:ABC-type sulfate transporter activity"/>
    <property type="evidence" value="ECO:0007669"/>
    <property type="project" value="InterPro"/>
</dbReference>
<dbReference type="InterPro" id="IPR011866">
    <property type="entry name" value="CysW_permease"/>
</dbReference>
<dbReference type="InterPro" id="IPR005667">
    <property type="entry name" value="Sulph_transpt2"/>
</dbReference>
<dbReference type="Pfam" id="PF00528">
    <property type="entry name" value="BPD_transp_1"/>
    <property type="match status" value="1"/>
</dbReference>
<dbReference type="Proteomes" id="UP000503447">
    <property type="component" value="Chromosome"/>
</dbReference>
<evidence type="ECO:0000256" key="8">
    <source>
        <dbReference type="ARBA" id="ARBA00025323"/>
    </source>
</evidence>
<evidence type="ECO:0000256" key="3">
    <source>
        <dbReference type="ARBA" id="ARBA00022448"/>
    </source>
</evidence>
<dbReference type="EMBL" id="CP053452">
    <property type="protein sequence ID" value="QJX00353.1"/>
    <property type="molecule type" value="Genomic_DNA"/>
</dbReference>
<evidence type="ECO:0000256" key="7">
    <source>
        <dbReference type="ARBA" id="ARBA00023136"/>
    </source>
</evidence>
<dbReference type="NCBIfam" id="TIGR00969">
    <property type="entry name" value="3a0106s02"/>
    <property type="match status" value="1"/>
</dbReference>
<feature type="region of interest" description="Disordered" evidence="9">
    <location>
        <begin position="1"/>
        <end position="38"/>
    </location>
</feature>
<dbReference type="PANTHER" id="PTHR30406">
    <property type="entry name" value="SULFATE TRANSPORT SYSTEM PERMEASE PROTEIN"/>
    <property type="match status" value="1"/>
</dbReference>
<evidence type="ECO:0000256" key="9">
    <source>
        <dbReference type="SAM" id="MobiDB-lite"/>
    </source>
</evidence>
<dbReference type="NCBIfam" id="TIGR02140">
    <property type="entry name" value="permease_CysW"/>
    <property type="match status" value="1"/>
</dbReference>
<dbReference type="CDD" id="cd06261">
    <property type="entry name" value="TM_PBP2"/>
    <property type="match status" value="1"/>
</dbReference>
<comment type="function">
    <text evidence="8">Part of the ABC transporter complex CysAWTP (TC 3.A.1.6.1) involved in sulfate/thiosulfate import. Probably responsible for the translocation of the substrate across the membrane.</text>
</comment>
<evidence type="ECO:0000256" key="5">
    <source>
        <dbReference type="ARBA" id="ARBA00022989"/>
    </source>
</evidence>
<keyword evidence="5 10" id="KW-1133">Transmembrane helix</keyword>
<dbReference type="GO" id="GO:0005886">
    <property type="term" value="C:plasma membrane"/>
    <property type="evidence" value="ECO:0007669"/>
    <property type="project" value="UniProtKB-SubCell"/>
</dbReference>
<sequence length="332" mass="35285">MGAETNRSVSHPVSARPDAVEGATPGPGAEEALPRTRSASAPVFPPAVRPHRRAADPWYVRWALVGATLAIVGILIVIPLVSVFAQATAKGLGVYWDSLAANPDTRHAVFLTLVVAPVAVAMNVVGGIAAAWAIARFRFPGRAVLITLIDLPFSVSPVVAGLLFVLLFGVQAPLGVWLRDHGYQVIFAPPALVLATAFVTFPFVARELIPVLEAVGPEEELAARCLGASGWQLFWRITVPNVKWGLLYGIILSNARAMGEFGAVYVVSGRIEGQTDTMPLRVQKLWEGSNNTAAFALASVLTLLALVTLVLKVLIEPKVRAEATPTVPQSTE</sequence>
<reference evidence="13" key="1">
    <citation type="submission" date="2020-05" db="EMBL/GenBank/DDBJ databases">
        <title>Frigoriglobus tundricola gen. nov., sp. nov., a psychrotolerant cellulolytic planctomycete of the family Gemmataceae with two divergent copies of 16S rRNA gene.</title>
        <authorList>
            <person name="Kulichevskaya I.S."/>
            <person name="Ivanova A.A."/>
            <person name="Naumoff D.G."/>
            <person name="Beletsky A.V."/>
            <person name="Rijpstra W.I.C."/>
            <person name="Sinninghe Damste J.S."/>
            <person name="Mardanov A.V."/>
            <person name="Ravin N.V."/>
            <person name="Dedysh S.N."/>
        </authorList>
    </citation>
    <scope>NUCLEOTIDE SEQUENCE [LARGE SCALE GENOMIC DNA]</scope>
    <source>
        <strain evidence="13">PL17</strain>
    </source>
</reference>
<comment type="subunit">
    <text evidence="2">The complex is composed of two ATP-binding proteins (CysA), two transmembrane proteins (CysT and CysW) and a solute-binding protein (CysP).</text>
</comment>
<dbReference type="AlphaFoldDB" id="A0A6M5Z545"/>
<feature type="transmembrane region" description="Helical" evidence="10">
    <location>
        <begin position="59"/>
        <end position="87"/>
    </location>
</feature>
<evidence type="ECO:0000313" key="13">
    <source>
        <dbReference type="Proteomes" id="UP000503447"/>
    </source>
</evidence>
<evidence type="ECO:0000313" key="12">
    <source>
        <dbReference type="EMBL" id="QJX00353.1"/>
    </source>
</evidence>
<keyword evidence="3" id="KW-0813">Transport</keyword>
<evidence type="ECO:0000256" key="10">
    <source>
        <dbReference type="SAM" id="Phobius"/>
    </source>
</evidence>
<feature type="transmembrane region" description="Helical" evidence="10">
    <location>
        <begin position="107"/>
        <end position="132"/>
    </location>
</feature>
<feature type="compositionally biased region" description="Polar residues" evidence="9">
    <location>
        <begin position="1"/>
        <end position="11"/>
    </location>
</feature>
<gene>
    <name evidence="12" type="ORF">FTUN_7982</name>
</gene>
<accession>A0A6M5Z545</accession>
<dbReference type="PROSITE" id="PS50928">
    <property type="entry name" value="ABC_TM1"/>
    <property type="match status" value="1"/>
</dbReference>
<dbReference type="SUPFAM" id="SSF161098">
    <property type="entry name" value="MetI-like"/>
    <property type="match status" value="1"/>
</dbReference>